<dbReference type="InterPro" id="IPR002347">
    <property type="entry name" value="SDR_fam"/>
</dbReference>
<dbReference type="CDD" id="cd05374">
    <property type="entry name" value="17beta-HSD-like_SDR_c"/>
    <property type="match status" value="1"/>
</dbReference>
<dbReference type="Gene3D" id="3.40.50.720">
    <property type="entry name" value="NAD(P)-binding Rossmann-like Domain"/>
    <property type="match status" value="1"/>
</dbReference>
<dbReference type="InterPro" id="IPR036291">
    <property type="entry name" value="NAD(P)-bd_dom_sf"/>
</dbReference>
<evidence type="ECO:0000313" key="5">
    <source>
        <dbReference type="EMBL" id="KAF2093181.1"/>
    </source>
</evidence>
<dbReference type="GO" id="GO:0000140">
    <property type="term" value="F:acylglycerone-phosphate reductase (NADP+) activity"/>
    <property type="evidence" value="ECO:0007669"/>
    <property type="project" value="TreeGrafter"/>
</dbReference>
<dbReference type="SUPFAM" id="SSF51735">
    <property type="entry name" value="NAD(P)-binding Rossmann-fold domains"/>
    <property type="match status" value="1"/>
</dbReference>
<dbReference type="PANTHER" id="PTHR44169">
    <property type="entry name" value="NADPH-DEPENDENT 1-ACYLDIHYDROXYACETONE PHOSPHATE REDUCTASE"/>
    <property type="match status" value="1"/>
</dbReference>
<dbReference type="PROSITE" id="PS00061">
    <property type="entry name" value="ADH_SHORT"/>
    <property type="match status" value="1"/>
</dbReference>
<dbReference type="FunFam" id="3.40.50.720:FF:000261">
    <property type="entry name" value="NADPH-dependent 1-acyldihydroxyacetone phosphate reductase"/>
    <property type="match status" value="1"/>
</dbReference>
<dbReference type="Proteomes" id="UP000799772">
    <property type="component" value="Unassembled WGS sequence"/>
</dbReference>
<keyword evidence="3" id="KW-0560">Oxidoreductase</keyword>
<organism evidence="5 6">
    <name type="scientific">Rhizodiscina lignyota</name>
    <dbReference type="NCBI Taxonomy" id="1504668"/>
    <lineage>
        <taxon>Eukaryota</taxon>
        <taxon>Fungi</taxon>
        <taxon>Dikarya</taxon>
        <taxon>Ascomycota</taxon>
        <taxon>Pezizomycotina</taxon>
        <taxon>Dothideomycetes</taxon>
        <taxon>Pleosporomycetidae</taxon>
        <taxon>Aulographales</taxon>
        <taxon>Rhizodiscinaceae</taxon>
        <taxon>Rhizodiscina</taxon>
    </lineage>
</organism>
<sequence>MPSQKQQTVLITGCSPGGIGNALARQFHSRGFRVFATARTTAKISELADLGIETLSLELTDPGSIIALRDEVSKRNEGKLDILVNNAGRNYTMPALDVDMAEVRDTFEANVFSVMRMCKEFSPLLIEAKGTIVQIGSLAGVMPYAFSSVYNASKAALHAYSDTLRVELSQFGVRVVVIATGGVKSNLARVDRTLPEGSYYSPIAEEYKGRLTHAQTVGIDNETYARRTVDRILAKGAFSWLLNLLSFGGRSRYVWEGSSASLIWFASSFLPKAVLETQFIKMFHFEKLRGTGIKKMI</sequence>
<reference evidence="5" key="1">
    <citation type="journal article" date="2020" name="Stud. Mycol.">
        <title>101 Dothideomycetes genomes: a test case for predicting lifestyles and emergence of pathogens.</title>
        <authorList>
            <person name="Haridas S."/>
            <person name="Albert R."/>
            <person name="Binder M."/>
            <person name="Bloem J."/>
            <person name="Labutti K."/>
            <person name="Salamov A."/>
            <person name="Andreopoulos B."/>
            <person name="Baker S."/>
            <person name="Barry K."/>
            <person name="Bills G."/>
            <person name="Bluhm B."/>
            <person name="Cannon C."/>
            <person name="Castanera R."/>
            <person name="Culley D."/>
            <person name="Daum C."/>
            <person name="Ezra D."/>
            <person name="Gonzalez J."/>
            <person name="Henrissat B."/>
            <person name="Kuo A."/>
            <person name="Liang C."/>
            <person name="Lipzen A."/>
            <person name="Lutzoni F."/>
            <person name="Magnuson J."/>
            <person name="Mondo S."/>
            <person name="Nolan M."/>
            <person name="Ohm R."/>
            <person name="Pangilinan J."/>
            <person name="Park H.-J."/>
            <person name="Ramirez L."/>
            <person name="Alfaro M."/>
            <person name="Sun H."/>
            <person name="Tritt A."/>
            <person name="Yoshinaga Y."/>
            <person name="Zwiers L.-H."/>
            <person name="Turgeon B."/>
            <person name="Goodwin S."/>
            <person name="Spatafora J."/>
            <person name="Crous P."/>
            <person name="Grigoriev I."/>
        </authorList>
    </citation>
    <scope>NUCLEOTIDE SEQUENCE</scope>
    <source>
        <strain evidence="5">CBS 133067</strain>
    </source>
</reference>
<evidence type="ECO:0000313" key="6">
    <source>
        <dbReference type="Proteomes" id="UP000799772"/>
    </source>
</evidence>
<dbReference type="Pfam" id="PF00106">
    <property type="entry name" value="adh_short"/>
    <property type="match status" value="1"/>
</dbReference>
<dbReference type="GO" id="GO:0005811">
    <property type="term" value="C:lipid droplet"/>
    <property type="evidence" value="ECO:0007669"/>
    <property type="project" value="TreeGrafter"/>
</dbReference>
<evidence type="ECO:0000256" key="1">
    <source>
        <dbReference type="ARBA" id="ARBA00006484"/>
    </source>
</evidence>
<comment type="caution">
    <text evidence="5">The sequence shown here is derived from an EMBL/GenBank/DDBJ whole genome shotgun (WGS) entry which is preliminary data.</text>
</comment>
<keyword evidence="6" id="KW-1185">Reference proteome</keyword>
<dbReference type="GO" id="GO:0006654">
    <property type="term" value="P:phosphatidic acid biosynthetic process"/>
    <property type="evidence" value="ECO:0007669"/>
    <property type="project" value="TreeGrafter"/>
</dbReference>
<dbReference type="EMBL" id="ML978139">
    <property type="protein sequence ID" value="KAF2093181.1"/>
    <property type="molecule type" value="Genomic_DNA"/>
</dbReference>
<comment type="similarity">
    <text evidence="1 4">Belongs to the short-chain dehydrogenases/reductases (SDR) family.</text>
</comment>
<dbReference type="PRINTS" id="PR00081">
    <property type="entry name" value="GDHRDH"/>
</dbReference>
<dbReference type="PRINTS" id="PR00080">
    <property type="entry name" value="SDRFAMILY"/>
</dbReference>
<protein>
    <submittedName>
        <fullName evidence="5">NAD(P)-binding protein</fullName>
    </submittedName>
</protein>
<name>A0A9P4I7I6_9PEZI</name>
<dbReference type="PANTHER" id="PTHR44169:SF6">
    <property type="entry name" value="NADPH-DEPENDENT 1-ACYLDIHYDROXYACETONE PHOSPHATE REDUCTASE"/>
    <property type="match status" value="1"/>
</dbReference>
<proteinExistence type="inferred from homology"/>
<evidence type="ECO:0000256" key="2">
    <source>
        <dbReference type="ARBA" id="ARBA00022857"/>
    </source>
</evidence>
<keyword evidence="2" id="KW-0521">NADP</keyword>
<gene>
    <name evidence="5" type="ORF">NA57DRAFT_81521</name>
</gene>
<accession>A0A9P4I7I6</accession>
<dbReference type="AlphaFoldDB" id="A0A9P4I7I6"/>
<dbReference type="OrthoDB" id="2102561at2759"/>
<dbReference type="GO" id="GO:0004806">
    <property type="term" value="F:triacylglycerol lipase activity"/>
    <property type="evidence" value="ECO:0007669"/>
    <property type="project" value="TreeGrafter"/>
</dbReference>
<evidence type="ECO:0000256" key="4">
    <source>
        <dbReference type="RuleBase" id="RU000363"/>
    </source>
</evidence>
<dbReference type="InterPro" id="IPR020904">
    <property type="entry name" value="Sc_DH/Rdtase_CS"/>
</dbReference>
<dbReference type="GO" id="GO:0019433">
    <property type="term" value="P:triglyceride catabolic process"/>
    <property type="evidence" value="ECO:0007669"/>
    <property type="project" value="TreeGrafter"/>
</dbReference>
<dbReference type="GO" id="GO:0005783">
    <property type="term" value="C:endoplasmic reticulum"/>
    <property type="evidence" value="ECO:0007669"/>
    <property type="project" value="TreeGrafter"/>
</dbReference>
<evidence type="ECO:0000256" key="3">
    <source>
        <dbReference type="ARBA" id="ARBA00023002"/>
    </source>
</evidence>